<dbReference type="AlphaFoldDB" id="A0AAW0RHD2"/>
<accession>A0AAW0RHD2</accession>
<dbReference type="EMBL" id="JAAHCF010000976">
    <property type="protein sequence ID" value="KAK8141461.1"/>
    <property type="molecule type" value="Genomic_DNA"/>
</dbReference>
<reference evidence="1 2" key="1">
    <citation type="submission" date="2020-02" db="EMBL/GenBank/DDBJ databases">
        <title>Comparative genomics of the hypocrealean fungal genus Beauvera.</title>
        <authorList>
            <person name="Showalter D.N."/>
            <person name="Bushley K.E."/>
            <person name="Rehner S.A."/>
        </authorList>
    </citation>
    <scope>NUCLEOTIDE SEQUENCE [LARGE SCALE GENOMIC DNA]</scope>
    <source>
        <strain evidence="1 2">ARSEF4384</strain>
    </source>
</reference>
<proteinExistence type="predicted"/>
<keyword evidence="2" id="KW-1185">Reference proteome</keyword>
<protein>
    <submittedName>
        <fullName evidence="1">Uncharacterized protein</fullName>
    </submittedName>
</protein>
<evidence type="ECO:0000313" key="2">
    <source>
        <dbReference type="Proteomes" id="UP001397290"/>
    </source>
</evidence>
<organism evidence="1 2">
    <name type="scientific">Beauveria asiatica</name>
    <dbReference type="NCBI Taxonomy" id="1069075"/>
    <lineage>
        <taxon>Eukaryota</taxon>
        <taxon>Fungi</taxon>
        <taxon>Dikarya</taxon>
        <taxon>Ascomycota</taxon>
        <taxon>Pezizomycotina</taxon>
        <taxon>Sordariomycetes</taxon>
        <taxon>Hypocreomycetidae</taxon>
        <taxon>Hypocreales</taxon>
        <taxon>Cordycipitaceae</taxon>
        <taxon>Beauveria</taxon>
    </lineage>
</organism>
<comment type="caution">
    <text evidence="1">The sequence shown here is derived from an EMBL/GenBank/DDBJ whole genome shotgun (WGS) entry which is preliminary data.</text>
</comment>
<sequence>MDSLDNSPGPRLLPLRAVLRAAVTGADDITKGVHVNEVARSSTSGAHTVLKKVNVTVELDHLVAIASAVDLTATNELPTENLVQCQAVGHGRGRSRVDDAKGRDGGFWRALDFDGVAPAIGVEYS</sequence>
<dbReference type="Proteomes" id="UP001397290">
    <property type="component" value="Unassembled WGS sequence"/>
</dbReference>
<gene>
    <name evidence="1" type="ORF">G3M48_010486</name>
</gene>
<evidence type="ECO:0000313" key="1">
    <source>
        <dbReference type="EMBL" id="KAK8141461.1"/>
    </source>
</evidence>
<name>A0AAW0RHD2_9HYPO</name>